<dbReference type="PROSITE" id="PS00370">
    <property type="entry name" value="PEP_ENZYMES_PHOS_SITE"/>
    <property type="match status" value="1"/>
</dbReference>
<dbReference type="PIRSF" id="PIRSF000732">
    <property type="entry name" value="PTS_enzyme_I"/>
    <property type="match status" value="1"/>
</dbReference>
<feature type="domain" description="PEP-utilising enzyme mobile" evidence="21">
    <location>
        <begin position="150"/>
        <end position="222"/>
    </location>
</feature>
<evidence type="ECO:0000256" key="20">
    <source>
        <dbReference type="PIRSR" id="PIRSR000732-3"/>
    </source>
</evidence>
<dbReference type="PRINTS" id="PR01736">
    <property type="entry name" value="PHPHTRNFRASE"/>
</dbReference>
<feature type="binding site" evidence="19">
    <location>
        <position position="329"/>
    </location>
    <ligand>
        <name>phosphoenolpyruvate</name>
        <dbReference type="ChEBI" id="CHEBI:58702"/>
    </ligand>
</feature>
<evidence type="ECO:0000256" key="19">
    <source>
        <dbReference type="PIRSR" id="PIRSR000732-2"/>
    </source>
</evidence>
<dbReference type="InterPro" id="IPR036637">
    <property type="entry name" value="Phosphohistidine_dom_sf"/>
</dbReference>
<dbReference type="InterPro" id="IPR036618">
    <property type="entry name" value="PtsI_HPr-bd_sf"/>
</dbReference>
<dbReference type="SUPFAM" id="SSF52009">
    <property type="entry name" value="Phosphohistidine domain"/>
    <property type="match status" value="1"/>
</dbReference>
<dbReference type="Pfam" id="PF05524">
    <property type="entry name" value="PEP-utilisers_N"/>
    <property type="match status" value="1"/>
</dbReference>
<evidence type="ECO:0000256" key="16">
    <source>
        <dbReference type="ARBA" id="ARBA00033235"/>
    </source>
</evidence>
<dbReference type="GO" id="GO:0016301">
    <property type="term" value="F:kinase activity"/>
    <property type="evidence" value="ECO:0007669"/>
    <property type="project" value="UniProtKB-KW"/>
</dbReference>
<dbReference type="GO" id="GO:0009401">
    <property type="term" value="P:phosphoenolpyruvate-dependent sugar phosphotransferase system"/>
    <property type="evidence" value="ECO:0007669"/>
    <property type="project" value="UniProtKB-KW"/>
</dbReference>
<feature type="binding site" evidence="19">
    <location>
        <begin position="451"/>
        <end position="452"/>
    </location>
    <ligand>
        <name>phosphoenolpyruvate</name>
        <dbReference type="ChEBI" id="CHEBI:58702"/>
    </ligand>
</feature>
<dbReference type="AlphaFoldDB" id="A0A1G8Z5L6"/>
<dbReference type="InterPro" id="IPR050499">
    <property type="entry name" value="PEP-utilizing_PTS_enzyme"/>
</dbReference>
<dbReference type="InterPro" id="IPR040442">
    <property type="entry name" value="Pyrv_kinase-like_dom_sf"/>
</dbReference>
<evidence type="ECO:0000256" key="8">
    <source>
        <dbReference type="ARBA" id="ARBA00022448"/>
    </source>
</evidence>
<evidence type="ECO:0000256" key="13">
    <source>
        <dbReference type="ARBA" id="ARBA00022723"/>
    </source>
</evidence>
<dbReference type="Gene3D" id="3.50.30.10">
    <property type="entry name" value="Phosphohistidine domain"/>
    <property type="match status" value="1"/>
</dbReference>
<feature type="binding site" evidence="19">
    <location>
        <position position="293"/>
    </location>
    <ligand>
        <name>phosphoenolpyruvate</name>
        <dbReference type="ChEBI" id="CHEBI:58702"/>
    </ligand>
</feature>
<keyword evidence="14 17" id="KW-0418">Kinase</keyword>
<evidence type="ECO:0000256" key="9">
    <source>
        <dbReference type="ARBA" id="ARBA00022490"/>
    </source>
</evidence>
<keyword evidence="8 17" id="KW-0813">Transport</keyword>
<evidence type="ECO:0000256" key="14">
    <source>
        <dbReference type="ARBA" id="ARBA00022777"/>
    </source>
</evidence>
<dbReference type="InterPro" id="IPR018274">
    <property type="entry name" value="PEP_util_AS"/>
</dbReference>
<evidence type="ECO:0000256" key="5">
    <source>
        <dbReference type="ARBA" id="ARBA00007837"/>
    </source>
</evidence>
<evidence type="ECO:0000256" key="17">
    <source>
        <dbReference type="PIRNR" id="PIRNR000732"/>
    </source>
</evidence>
<protein>
    <recommendedName>
        <fullName evidence="7 17">Phosphoenolpyruvate-protein phosphotransferase</fullName>
        <ecNumber evidence="6 17">2.7.3.9</ecNumber>
    </recommendedName>
    <alternativeName>
        <fullName evidence="16 17">Phosphotransferase system, enzyme I</fullName>
    </alternativeName>
</protein>
<gene>
    <name evidence="24" type="ORF">SAMN05660472_00745</name>
</gene>
<dbReference type="InterPro" id="IPR006318">
    <property type="entry name" value="PTS_EI-like"/>
</dbReference>
<dbReference type="SUPFAM" id="SSF47831">
    <property type="entry name" value="Enzyme I of the PEP:sugar phosphotransferase system HPr-binding (sub)domain"/>
    <property type="match status" value="1"/>
</dbReference>
<dbReference type="Gene3D" id="1.10.274.10">
    <property type="entry name" value="PtsI, HPr-binding domain"/>
    <property type="match status" value="1"/>
</dbReference>
<keyword evidence="12 17" id="KW-0598">Phosphotransferase system</keyword>
<dbReference type="Pfam" id="PF02896">
    <property type="entry name" value="PEP-utilizers_C"/>
    <property type="match status" value="1"/>
</dbReference>
<accession>A0A1G8Z5L6</accession>
<dbReference type="SUPFAM" id="SSF51621">
    <property type="entry name" value="Phosphoenolpyruvate/pyruvate domain"/>
    <property type="match status" value="1"/>
</dbReference>
<evidence type="ECO:0000259" key="23">
    <source>
        <dbReference type="Pfam" id="PF05524"/>
    </source>
</evidence>
<dbReference type="InterPro" id="IPR023151">
    <property type="entry name" value="PEP_util_CS"/>
</dbReference>
<feature type="active site" description="Proton donor" evidence="18">
    <location>
        <position position="499"/>
    </location>
</feature>
<evidence type="ECO:0000259" key="21">
    <source>
        <dbReference type="Pfam" id="PF00391"/>
    </source>
</evidence>
<dbReference type="InterPro" id="IPR015813">
    <property type="entry name" value="Pyrv/PenolPyrv_kinase-like_dom"/>
</dbReference>
<dbReference type="Pfam" id="PF00391">
    <property type="entry name" value="PEP-utilizers"/>
    <property type="match status" value="1"/>
</dbReference>
<evidence type="ECO:0000259" key="22">
    <source>
        <dbReference type="Pfam" id="PF02896"/>
    </source>
</evidence>
<dbReference type="PROSITE" id="PS00742">
    <property type="entry name" value="PEP_ENZYMES_2"/>
    <property type="match status" value="1"/>
</dbReference>
<name>A0A1G8Z5L6_9FIRM</name>
<evidence type="ECO:0000256" key="2">
    <source>
        <dbReference type="ARBA" id="ARBA00001946"/>
    </source>
</evidence>
<feature type="binding site" evidence="20">
    <location>
        <position position="452"/>
    </location>
    <ligand>
        <name>Mg(2+)</name>
        <dbReference type="ChEBI" id="CHEBI:18420"/>
    </ligand>
</feature>
<dbReference type="GO" id="GO:0046872">
    <property type="term" value="F:metal ion binding"/>
    <property type="evidence" value="ECO:0007669"/>
    <property type="project" value="UniProtKB-KW"/>
</dbReference>
<evidence type="ECO:0000256" key="4">
    <source>
        <dbReference type="ARBA" id="ARBA00004496"/>
    </source>
</evidence>
<feature type="domain" description="PEP-utilising enzyme C-terminal" evidence="22">
    <location>
        <begin position="249"/>
        <end position="537"/>
    </location>
</feature>
<evidence type="ECO:0000256" key="1">
    <source>
        <dbReference type="ARBA" id="ARBA00000683"/>
    </source>
</evidence>
<keyword evidence="9 17" id="KW-0963">Cytoplasm</keyword>
<feature type="domain" description="Phosphotransferase system enzyme I N-terminal" evidence="23">
    <location>
        <begin position="2"/>
        <end position="123"/>
    </location>
</feature>
<dbReference type="FunFam" id="3.20.20.60:FF:000007">
    <property type="entry name" value="Phosphoenolpyruvate-protein phosphotransferase"/>
    <property type="match status" value="1"/>
</dbReference>
<proteinExistence type="inferred from homology"/>
<dbReference type="EMBL" id="FNFP01000001">
    <property type="protein sequence ID" value="SDK10346.1"/>
    <property type="molecule type" value="Genomic_DNA"/>
</dbReference>
<dbReference type="Gene3D" id="3.20.20.60">
    <property type="entry name" value="Phosphoenolpyruvate-binding domains"/>
    <property type="match status" value="1"/>
</dbReference>
<evidence type="ECO:0000256" key="7">
    <source>
        <dbReference type="ARBA" id="ARBA00016544"/>
    </source>
</evidence>
<evidence type="ECO:0000256" key="18">
    <source>
        <dbReference type="PIRSR" id="PIRSR000732-1"/>
    </source>
</evidence>
<dbReference type="OrthoDB" id="9765468at2"/>
<keyword evidence="13 17" id="KW-0479">Metal-binding</keyword>
<feature type="binding site" evidence="19">
    <location>
        <position position="462"/>
    </location>
    <ligand>
        <name>phosphoenolpyruvate</name>
        <dbReference type="ChEBI" id="CHEBI:58702"/>
    </ligand>
</feature>
<keyword evidence="10 17" id="KW-0762">Sugar transport</keyword>
<dbReference type="PANTHER" id="PTHR46244">
    <property type="entry name" value="PHOSPHOENOLPYRUVATE-PROTEIN PHOSPHOTRANSFERASE"/>
    <property type="match status" value="1"/>
</dbReference>
<evidence type="ECO:0000256" key="6">
    <source>
        <dbReference type="ARBA" id="ARBA00012232"/>
    </source>
</evidence>
<dbReference type="EC" id="2.7.3.9" evidence="6 17"/>
<comment type="subcellular location">
    <subcellularLocation>
        <location evidence="4 17">Cytoplasm</location>
    </subcellularLocation>
</comment>
<dbReference type="InterPro" id="IPR008279">
    <property type="entry name" value="PEP-util_enz_mobile_dom"/>
</dbReference>
<evidence type="ECO:0000256" key="15">
    <source>
        <dbReference type="ARBA" id="ARBA00022842"/>
    </source>
</evidence>
<evidence type="ECO:0000256" key="11">
    <source>
        <dbReference type="ARBA" id="ARBA00022679"/>
    </source>
</evidence>
<keyword evidence="25" id="KW-1185">Reference proteome</keyword>
<dbReference type="PANTHER" id="PTHR46244:SF3">
    <property type="entry name" value="PHOSPHOENOLPYRUVATE-PROTEIN PHOSPHOTRANSFERASE"/>
    <property type="match status" value="1"/>
</dbReference>
<evidence type="ECO:0000256" key="10">
    <source>
        <dbReference type="ARBA" id="ARBA00022597"/>
    </source>
</evidence>
<dbReference type="RefSeq" id="WP_090550438.1">
    <property type="nucleotide sequence ID" value="NZ_FNFP01000001.1"/>
</dbReference>
<feature type="binding site" evidence="20">
    <location>
        <position position="428"/>
    </location>
    <ligand>
        <name>Mg(2+)</name>
        <dbReference type="ChEBI" id="CHEBI:18420"/>
    </ligand>
</feature>
<comment type="function">
    <text evidence="3 17">General (non sugar-specific) component of the phosphoenolpyruvate-dependent sugar phosphotransferase system (sugar PTS). This major carbohydrate active-transport system catalyzes the phosphorylation of incoming sugar substrates concomitantly with their translocation across the cell membrane. Enzyme I transfers the phosphoryl group from phosphoenolpyruvate (PEP) to the phosphoryl carrier protein (HPr).</text>
</comment>
<keyword evidence="15 17" id="KW-0460">Magnesium</keyword>
<reference evidence="24 25" key="1">
    <citation type="submission" date="2016-10" db="EMBL/GenBank/DDBJ databases">
        <authorList>
            <person name="de Groot N.N."/>
        </authorList>
    </citation>
    <scope>NUCLEOTIDE SEQUENCE [LARGE SCALE GENOMIC DNA]</scope>
    <source>
        <strain evidence="24 25">DSM 18346</strain>
    </source>
</reference>
<evidence type="ECO:0000256" key="12">
    <source>
        <dbReference type="ARBA" id="ARBA00022683"/>
    </source>
</evidence>
<dbReference type="STRING" id="393762.SAMN05660472_00745"/>
<comment type="cofactor">
    <cofactor evidence="2 17 20">
        <name>Mg(2+)</name>
        <dbReference type="ChEBI" id="CHEBI:18420"/>
    </cofactor>
</comment>
<sequence length="573" mass="64655">MKGLGTSAGIGIGKVLIYKDPEIKISKESVLNSELEVERLNQSINKAIIDIDNIYDITLEKLGEKEAEIFAAHKMILEDPEYINSIKEKILVDNINSEWAVSEITNSYISIFNEMEDEYLKARAVDIKDVSNRLLRILLNIETKDLSLIDKEVIIVAEDLTPSDTAQINKDMVAGIVTEIGGRTSHTSIMARTMNIPAVCGVKNITDIAKEDDLMIVNGSTGDIIINPTKDEVILYTKEKEDLEKLQQKLDKMKGQESISKDGYKVELAGNIGALQDIDKVIENDGEGVGLYRTEFLYMYSDKLPTEDEQFEAYKIVAEKLNGKPLVIRTLDIGGDKEIPYLNIPREMNPFLGYRAVRFCLDNKEIFTTQLRAILRASAYGNIKIMFPMISSIEELRQCKFILEEVKKDLRKENIRFSENIEIGIMVEIPAVAVHSRQFAKEVDFFSIGTNDLIQYSLAVDRGNQEISNLYNQFHPAVLSLIRMTIENGHKEGIWVGMCGEVAGDEKLIPILLAMGLDEFSMSASSILKARYLIRNTSKKDVEGMLDHILNLPTAKDVERYIDKNIMIHNLDK</sequence>
<dbReference type="Proteomes" id="UP000198718">
    <property type="component" value="Unassembled WGS sequence"/>
</dbReference>
<feature type="active site" description="Tele-phosphohistidine intermediate" evidence="18">
    <location>
        <position position="186"/>
    </location>
</feature>
<dbReference type="InterPro" id="IPR008731">
    <property type="entry name" value="PTS_EIN"/>
</dbReference>
<comment type="catalytic activity">
    <reaction evidence="1 17">
        <text>L-histidyl-[protein] + phosphoenolpyruvate = N(pros)-phospho-L-histidyl-[protein] + pyruvate</text>
        <dbReference type="Rhea" id="RHEA:23880"/>
        <dbReference type="Rhea" id="RHEA-COMP:9745"/>
        <dbReference type="Rhea" id="RHEA-COMP:9746"/>
        <dbReference type="ChEBI" id="CHEBI:15361"/>
        <dbReference type="ChEBI" id="CHEBI:29979"/>
        <dbReference type="ChEBI" id="CHEBI:58702"/>
        <dbReference type="ChEBI" id="CHEBI:64837"/>
        <dbReference type="EC" id="2.7.3.9"/>
    </reaction>
</comment>
<dbReference type="InterPro" id="IPR024692">
    <property type="entry name" value="PTS_EI"/>
</dbReference>
<dbReference type="GO" id="GO:0005737">
    <property type="term" value="C:cytoplasm"/>
    <property type="evidence" value="ECO:0007669"/>
    <property type="project" value="UniProtKB-SubCell"/>
</dbReference>
<evidence type="ECO:0000313" key="24">
    <source>
        <dbReference type="EMBL" id="SDK10346.1"/>
    </source>
</evidence>
<dbReference type="InterPro" id="IPR000121">
    <property type="entry name" value="PEP_util_C"/>
</dbReference>
<evidence type="ECO:0000256" key="3">
    <source>
        <dbReference type="ARBA" id="ARBA00002728"/>
    </source>
</evidence>
<keyword evidence="11 17" id="KW-0808">Transferase</keyword>
<comment type="similarity">
    <text evidence="5 17">Belongs to the PEP-utilizing enzyme family.</text>
</comment>
<evidence type="ECO:0000313" key="25">
    <source>
        <dbReference type="Proteomes" id="UP000198718"/>
    </source>
</evidence>
<dbReference type="NCBIfam" id="TIGR01417">
    <property type="entry name" value="PTS_I_fam"/>
    <property type="match status" value="1"/>
</dbReference>
<dbReference type="GO" id="GO:0008965">
    <property type="term" value="F:phosphoenolpyruvate-protein phosphotransferase activity"/>
    <property type="evidence" value="ECO:0007669"/>
    <property type="project" value="UniProtKB-EC"/>
</dbReference>
<organism evidence="24 25">
    <name type="scientific">Natronincola ferrireducens</name>
    <dbReference type="NCBI Taxonomy" id="393762"/>
    <lineage>
        <taxon>Bacteria</taxon>
        <taxon>Bacillati</taxon>
        <taxon>Bacillota</taxon>
        <taxon>Clostridia</taxon>
        <taxon>Peptostreptococcales</taxon>
        <taxon>Natronincolaceae</taxon>
        <taxon>Natronincola</taxon>
    </lineage>
</organism>